<dbReference type="CDD" id="cd09873">
    <property type="entry name" value="PIN_Pae0151-like"/>
    <property type="match status" value="1"/>
</dbReference>
<evidence type="ECO:0000256" key="2">
    <source>
        <dbReference type="ARBA" id="ARBA00022722"/>
    </source>
</evidence>
<dbReference type="AlphaFoldDB" id="A0A967ED14"/>
<dbReference type="InterPro" id="IPR029060">
    <property type="entry name" value="PIN-like_dom_sf"/>
</dbReference>
<evidence type="ECO:0000256" key="1">
    <source>
        <dbReference type="ARBA" id="ARBA00022649"/>
    </source>
</evidence>
<dbReference type="GO" id="GO:0016787">
    <property type="term" value="F:hydrolase activity"/>
    <property type="evidence" value="ECO:0007669"/>
    <property type="project" value="UniProtKB-KW"/>
</dbReference>
<evidence type="ECO:0000313" key="9">
    <source>
        <dbReference type="Proteomes" id="UP000744769"/>
    </source>
</evidence>
<evidence type="ECO:0000256" key="4">
    <source>
        <dbReference type="ARBA" id="ARBA00022801"/>
    </source>
</evidence>
<organism evidence="8 9">
    <name type="scientific">Metallococcus carri</name>
    <dbReference type="NCBI Taxonomy" id="1656884"/>
    <lineage>
        <taxon>Bacteria</taxon>
        <taxon>Bacillati</taxon>
        <taxon>Actinomycetota</taxon>
        <taxon>Actinomycetes</taxon>
        <taxon>Micrococcales</taxon>
        <taxon>Dermacoccaceae</taxon>
        <taxon>Metallococcus</taxon>
    </lineage>
</organism>
<dbReference type="Proteomes" id="UP000744769">
    <property type="component" value="Unassembled WGS sequence"/>
</dbReference>
<comment type="cofactor">
    <cofactor evidence="6">
        <name>Mg(2+)</name>
        <dbReference type="ChEBI" id="CHEBI:18420"/>
    </cofactor>
</comment>
<comment type="caution">
    <text evidence="8">The sequence shown here is derived from an EMBL/GenBank/DDBJ whole genome shotgun (WGS) entry which is preliminary data.</text>
</comment>
<accession>A0A967ED14</accession>
<proteinExistence type="inferred from homology"/>
<evidence type="ECO:0000313" key="8">
    <source>
        <dbReference type="EMBL" id="NHN54271.1"/>
    </source>
</evidence>
<dbReference type="InterPro" id="IPR044153">
    <property type="entry name" value="PIN_Pae0151-like"/>
</dbReference>
<keyword evidence="1 6" id="KW-1277">Toxin-antitoxin system</keyword>
<keyword evidence="2 6" id="KW-0540">Nuclease</keyword>
<keyword evidence="9" id="KW-1185">Reference proteome</keyword>
<dbReference type="EC" id="3.1.-.-" evidence="6"/>
<keyword evidence="6" id="KW-0800">Toxin</keyword>
<dbReference type="RefSeq" id="WP_166191660.1">
    <property type="nucleotide sequence ID" value="NZ_JAAOIV010000001.1"/>
</dbReference>
<reference evidence="8" key="1">
    <citation type="submission" date="2020-03" db="EMBL/GenBank/DDBJ databases">
        <title>Draft sequencing of Calidifontibacter sp. DB0510.</title>
        <authorList>
            <person name="Kim D.-U."/>
        </authorList>
    </citation>
    <scope>NUCLEOTIDE SEQUENCE</scope>
    <source>
        <strain evidence="8">DB0510</strain>
    </source>
</reference>
<gene>
    <name evidence="6" type="primary">vapC</name>
    <name evidence="8" type="ORF">G9U51_00540</name>
</gene>
<sequence length="133" mass="14349">MIVVDASALVVGLVSGGPDGHAVRQRLRGEVVAAPELVDLEVLSVLRRGVRSGAVDPRLAETAIRDLQTMPLERAPHRALTTRCWELRNNLTPYDACYVALAEALDAVLVTGDRRLAQAPGPRCVIEMVQSSQ</sequence>
<dbReference type="InterPro" id="IPR051619">
    <property type="entry name" value="TypeII_TA_RNase_PINc/VapC"/>
</dbReference>
<dbReference type="InterPro" id="IPR002716">
    <property type="entry name" value="PIN_dom"/>
</dbReference>
<feature type="domain" description="PIN" evidence="7">
    <location>
        <begin position="2"/>
        <end position="120"/>
    </location>
</feature>
<dbReference type="EMBL" id="JAAOIV010000001">
    <property type="protein sequence ID" value="NHN54271.1"/>
    <property type="molecule type" value="Genomic_DNA"/>
</dbReference>
<evidence type="ECO:0000256" key="5">
    <source>
        <dbReference type="ARBA" id="ARBA00022842"/>
    </source>
</evidence>
<comment type="function">
    <text evidence="6">Toxic component of a toxin-antitoxin (TA) system. An RNase.</text>
</comment>
<dbReference type="GO" id="GO:0004540">
    <property type="term" value="F:RNA nuclease activity"/>
    <property type="evidence" value="ECO:0007669"/>
    <property type="project" value="InterPro"/>
</dbReference>
<keyword evidence="4 6" id="KW-0378">Hydrolase</keyword>
<keyword evidence="3 6" id="KW-0479">Metal-binding</keyword>
<dbReference type="InterPro" id="IPR022907">
    <property type="entry name" value="VapC_family"/>
</dbReference>
<dbReference type="Gene3D" id="3.40.50.1010">
    <property type="entry name" value="5'-nuclease"/>
    <property type="match status" value="1"/>
</dbReference>
<protein>
    <recommendedName>
        <fullName evidence="6">Ribonuclease VapC</fullName>
        <shortName evidence="6">RNase VapC</shortName>
        <ecNumber evidence="6">3.1.-.-</ecNumber>
    </recommendedName>
    <alternativeName>
        <fullName evidence="6">Toxin VapC</fullName>
    </alternativeName>
</protein>
<dbReference type="Pfam" id="PF01850">
    <property type="entry name" value="PIN"/>
    <property type="match status" value="1"/>
</dbReference>
<dbReference type="SUPFAM" id="SSF88723">
    <property type="entry name" value="PIN domain-like"/>
    <property type="match status" value="1"/>
</dbReference>
<keyword evidence="5 6" id="KW-0460">Magnesium</keyword>
<evidence type="ECO:0000259" key="7">
    <source>
        <dbReference type="Pfam" id="PF01850"/>
    </source>
</evidence>
<feature type="binding site" evidence="6">
    <location>
        <position position="5"/>
    </location>
    <ligand>
        <name>Mg(2+)</name>
        <dbReference type="ChEBI" id="CHEBI:18420"/>
    </ligand>
</feature>
<evidence type="ECO:0000256" key="6">
    <source>
        <dbReference type="HAMAP-Rule" id="MF_00265"/>
    </source>
</evidence>
<evidence type="ECO:0000256" key="3">
    <source>
        <dbReference type="ARBA" id="ARBA00022723"/>
    </source>
</evidence>
<dbReference type="PANTHER" id="PTHR35901">
    <property type="entry name" value="RIBONUCLEASE VAPC3"/>
    <property type="match status" value="1"/>
</dbReference>
<dbReference type="GO" id="GO:0000287">
    <property type="term" value="F:magnesium ion binding"/>
    <property type="evidence" value="ECO:0007669"/>
    <property type="project" value="UniProtKB-UniRule"/>
</dbReference>
<feature type="binding site" evidence="6">
    <location>
        <position position="95"/>
    </location>
    <ligand>
        <name>Mg(2+)</name>
        <dbReference type="ChEBI" id="CHEBI:18420"/>
    </ligand>
</feature>
<name>A0A967ED14_9MICO</name>
<dbReference type="HAMAP" id="MF_00265">
    <property type="entry name" value="VapC_Nob1"/>
    <property type="match status" value="1"/>
</dbReference>
<comment type="similarity">
    <text evidence="6">Belongs to the PINc/VapC protein family.</text>
</comment>
<dbReference type="GO" id="GO:0090729">
    <property type="term" value="F:toxin activity"/>
    <property type="evidence" value="ECO:0007669"/>
    <property type="project" value="UniProtKB-KW"/>
</dbReference>
<dbReference type="PANTHER" id="PTHR35901:SF1">
    <property type="entry name" value="EXONUCLEASE VAPC9"/>
    <property type="match status" value="1"/>
</dbReference>